<dbReference type="GO" id="GO:0006887">
    <property type="term" value="P:exocytosis"/>
    <property type="evidence" value="ECO:0007669"/>
    <property type="project" value="TreeGrafter"/>
</dbReference>
<evidence type="ECO:0000256" key="1">
    <source>
        <dbReference type="ARBA" id="ARBA00008842"/>
    </source>
</evidence>
<feature type="region of interest" description="Disordered" evidence="10">
    <location>
        <begin position="618"/>
        <end position="677"/>
    </location>
</feature>
<dbReference type="SUPFAM" id="SSF144000">
    <property type="entry name" value="Oxysterol-binding protein-like"/>
    <property type="match status" value="1"/>
</dbReference>
<feature type="repeat" description="ANK" evidence="8">
    <location>
        <begin position="86"/>
        <end position="108"/>
    </location>
</feature>
<keyword evidence="6" id="KW-0445">Lipid transport</keyword>
<dbReference type="Proteomes" id="UP000761534">
    <property type="component" value="Unassembled WGS sequence"/>
</dbReference>
<dbReference type="Pfam" id="PF00169">
    <property type="entry name" value="PH"/>
    <property type="match status" value="1"/>
</dbReference>
<feature type="coiled-coil region" evidence="9">
    <location>
        <begin position="584"/>
        <end position="611"/>
    </location>
</feature>
<feature type="region of interest" description="Disordered" evidence="10">
    <location>
        <begin position="468"/>
        <end position="497"/>
    </location>
</feature>
<evidence type="ECO:0000313" key="12">
    <source>
        <dbReference type="EMBL" id="KAA8914012.1"/>
    </source>
</evidence>
<keyword evidence="4" id="KW-0677">Repeat</keyword>
<feature type="compositionally biased region" description="Acidic residues" evidence="10">
    <location>
        <begin position="476"/>
        <end position="489"/>
    </location>
</feature>
<dbReference type="GO" id="GO:0005886">
    <property type="term" value="C:plasma membrane"/>
    <property type="evidence" value="ECO:0007669"/>
    <property type="project" value="TreeGrafter"/>
</dbReference>
<dbReference type="Gene3D" id="1.25.40.20">
    <property type="entry name" value="Ankyrin repeat-containing domain"/>
    <property type="match status" value="2"/>
</dbReference>
<dbReference type="AlphaFoldDB" id="A0A642V4Y1"/>
<dbReference type="GO" id="GO:0034727">
    <property type="term" value="P:piecemeal microautophagy of the nucleus"/>
    <property type="evidence" value="ECO:0007669"/>
    <property type="project" value="TreeGrafter"/>
</dbReference>
<feature type="region of interest" description="Disordered" evidence="10">
    <location>
        <begin position="368"/>
        <end position="433"/>
    </location>
</feature>
<dbReference type="GO" id="GO:0032934">
    <property type="term" value="F:sterol binding"/>
    <property type="evidence" value="ECO:0007669"/>
    <property type="project" value="TreeGrafter"/>
</dbReference>
<evidence type="ECO:0000256" key="7">
    <source>
        <dbReference type="ARBA" id="ARBA00023121"/>
    </source>
</evidence>
<dbReference type="GO" id="GO:0006897">
    <property type="term" value="P:endocytosis"/>
    <property type="evidence" value="ECO:0007669"/>
    <property type="project" value="TreeGrafter"/>
</dbReference>
<feature type="region of interest" description="Disordered" evidence="10">
    <location>
        <begin position="1011"/>
        <end position="1050"/>
    </location>
</feature>
<dbReference type="SUPFAM" id="SSF50729">
    <property type="entry name" value="PH domain-like"/>
    <property type="match status" value="1"/>
</dbReference>
<dbReference type="GO" id="GO:0005635">
    <property type="term" value="C:nuclear envelope"/>
    <property type="evidence" value="ECO:0007669"/>
    <property type="project" value="TreeGrafter"/>
</dbReference>
<dbReference type="Pfam" id="PF12796">
    <property type="entry name" value="Ank_2"/>
    <property type="match status" value="1"/>
</dbReference>
<feature type="compositionally biased region" description="Acidic residues" evidence="10">
    <location>
        <begin position="635"/>
        <end position="667"/>
    </location>
</feature>
<dbReference type="PANTHER" id="PTHR10972:SF205">
    <property type="entry name" value="OXYSTEROL-BINDING PROTEIN 1"/>
    <property type="match status" value="1"/>
</dbReference>
<dbReference type="OrthoDB" id="1854502at2759"/>
<dbReference type="PROSITE" id="PS50297">
    <property type="entry name" value="ANK_REP_REGION"/>
    <property type="match status" value="1"/>
</dbReference>
<comment type="caution">
    <text evidence="12">The sequence shown here is derived from an EMBL/GenBank/DDBJ whole genome shotgun (WGS) entry which is preliminary data.</text>
</comment>
<proteinExistence type="inferred from homology"/>
<evidence type="ECO:0000256" key="4">
    <source>
        <dbReference type="ARBA" id="ARBA00022737"/>
    </source>
</evidence>
<dbReference type="FunFam" id="2.40.160.120:FF:000001">
    <property type="entry name" value="Oxysterol-binding protein"/>
    <property type="match status" value="1"/>
</dbReference>
<keyword evidence="2" id="KW-0813">Transport</keyword>
<dbReference type="GO" id="GO:0005829">
    <property type="term" value="C:cytosol"/>
    <property type="evidence" value="ECO:0007669"/>
    <property type="project" value="TreeGrafter"/>
</dbReference>
<reference evidence="12" key="1">
    <citation type="journal article" date="2019" name="G3 (Bethesda)">
        <title>Genome Assemblies of Two Rare Opportunistic Yeast Pathogens: Diutina rugosa (syn. Candida rugosa) and Trichomonascus ciferrii (syn. Candida ciferrii).</title>
        <authorList>
            <person name="Mixao V."/>
            <person name="Saus E."/>
            <person name="Hansen A.P."/>
            <person name="Lass-Florl C."/>
            <person name="Gabaldon T."/>
        </authorList>
    </citation>
    <scope>NUCLEOTIDE SEQUENCE</scope>
    <source>
        <strain evidence="12">CBS 4856</strain>
    </source>
</reference>
<dbReference type="PANTHER" id="PTHR10972">
    <property type="entry name" value="OXYSTEROL-BINDING PROTEIN-RELATED"/>
    <property type="match status" value="1"/>
</dbReference>
<sequence length="1097" mass="123217">MQGLIFGRASSINGSLESSIVRLKLIRGFKSGDTEEIEKVVNENSSAVQKRTLLHLAVQIASVQTIEWLIGKYAEDECDINATDENGNTALHLAAMYGRTDVALYLLSLPQINDTVVNHAGKQPVEVCKYPETAEAMQVSRARYVEQIASQMKQYLIEENTSALEELLSNPRANALLDINGQDPDTGSTVLHDFIRQKNAKMVEFILSHGGDPFCRDLKGVLPLDLAKDEKIRKLLKNATKEQPVINPPTGSATTGASSTSRQQISGNPPSISGYLKKWTNFTGGYKLRWFVLENGVLSYYKKQDDTDRACRGSINMRKATLHLDSSEKTRFEIIMSGSSTKFHLKANHPVETNRWVWALTNAIQHAKDQEKLARKHQQQQQQQQSGSSPDSGASSQLHRTMTEQSQQSQQSSRAPSVKGRAQSGGTSGGRFINQHQASRSISGGNFADENASTAILVYDKHNSLIENDMDRKDDEDVFEEDDASDISGEDSVPYSSQQGVLEDTIKVELDAMTDLVQSLNAGEKSGTLSKESLSEGLDTFSQSIDALRSATSQYTKQANIRERFFQRKLEQSEAQQRLWAKNIRDLELDHERIQGELHKALQKKKEANRLLQQHGGVAAAATTESAQEPAAAAEPEEEESEDEFFDVEEAMEGVEETKEEEEDQYEDSSKMTTEQAKKNEIISTEDSFAGYEDPPRSRLKMDVDDRPRISLWGILKNLIGKDMTRMTLPVSFNECTNLLQRSAEDMEYTDILDKASKCVDDASLRVAYVAAFAASSYSSTINRIAKPFNPILGETYEYARPDKGYRLFAEQVSHHPPIGAVIAESPRWDFYGESNVKSKFNGRSFDINPLGRWYVVLRPNDDKNPEELYSFRKVTSSVVGIITGSPVVDNYGDMEVINHNTGHKCLLRFKSRGWRGANAYEVKGTCENPDGVAEWIVAGKWNDKIFAKNITGQQSDNEPVDDENETASSSNSKKILLWQAHDRPPAPFNLTPFAITLNALPDRLKNWLPPTDTRLRPDQRAMEEGRYDDASDDKHRVEEKQRAARRKREAENIDYKPVWFTKTKHPVTGDDYYKPSGDYWVKRKDHKLNDVSQDIF</sequence>
<dbReference type="InterPro" id="IPR002110">
    <property type="entry name" value="Ankyrin_rpt"/>
</dbReference>
<protein>
    <recommendedName>
        <fullName evidence="11">PH domain-containing protein</fullName>
    </recommendedName>
</protein>
<evidence type="ECO:0000256" key="6">
    <source>
        <dbReference type="ARBA" id="ARBA00023055"/>
    </source>
</evidence>
<feature type="region of interest" description="Disordered" evidence="10">
    <location>
        <begin position="240"/>
        <end position="269"/>
    </location>
</feature>
<feature type="compositionally biased region" description="Low complexity" evidence="10">
    <location>
        <begin position="618"/>
        <end position="634"/>
    </location>
</feature>
<dbReference type="EMBL" id="SWFS01000211">
    <property type="protein sequence ID" value="KAA8914012.1"/>
    <property type="molecule type" value="Genomic_DNA"/>
</dbReference>
<dbReference type="PROSITE" id="PS50003">
    <property type="entry name" value="PH_DOMAIN"/>
    <property type="match status" value="1"/>
</dbReference>
<dbReference type="Pfam" id="PF01237">
    <property type="entry name" value="Oxysterol_BP"/>
    <property type="match status" value="1"/>
</dbReference>
<dbReference type="VEuPathDB" id="FungiDB:TRICI_003053"/>
<organism evidence="12 13">
    <name type="scientific">Trichomonascus ciferrii</name>
    <dbReference type="NCBI Taxonomy" id="44093"/>
    <lineage>
        <taxon>Eukaryota</taxon>
        <taxon>Fungi</taxon>
        <taxon>Dikarya</taxon>
        <taxon>Ascomycota</taxon>
        <taxon>Saccharomycotina</taxon>
        <taxon>Dipodascomycetes</taxon>
        <taxon>Dipodascales</taxon>
        <taxon>Trichomonascaceae</taxon>
        <taxon>Trichomonascus</taxon>
        <taxon>Trichomonascus ciferrii complex</taxon>
    </lineage>
</organism>
<evidence type="ECO:0000256" key="2">
    <source>
        <dbReference type="ARBA" id="ARBA00022448"/>
    </source>
</evidence>
<gene>
    <name evidence="12" type="ORF">TRICI_003053</name>
</gene>
<dbReference type="GO" id="GO:0097038">
    <property type="term" value="C:perinuclear endoplasmic reticulum"/>
    <property type="evidence" value="ECO:0007669"/>
    <property type="project" value="TreeGrafter"/>
</dbReference>
<keyword evidence="9" id="KW-0175">Coiled coil</keyword>
<comment type="similarity">
    <text evidence="1">Belongs to the OSBP family.</text>
</comment>
<dbReference type="Gene3D" id="3.30.70.3490">
    <property type="match status" value="1"/>
</dbReference>
<evidence type="ECO:0000256" key="8">
    <source>
        <dbReference type="PROSITE-ProRule" id="PRU00023"/>
    </source>
</evidence>
<evidence type="ECO:0000256" key="5">
    <source>
        <dbReference type="ARBA" id="ARBA00023043"/>
    </source>
</evidence>
<feature type="compositionally biased region" description="Basic and acidic residues" evidence="10">
    <location>
        <begin position="1014"/>
        <end position="1050"/>
    </location>
</feature>
<dbReference type="InterPro" id="IPR001849">
    <property type="entry name" value="PH_domain"/>
</dbReference>
<keyword evidence="13" id="KW-1185">Reference proteome</keyword>
<dbReference type="Gene3D" id="2.30.29.30">
    <property type="entry name" value="Pleckstrin-homology domain (PH domain)/Phosphotyrosine-binding domain (PTB)"/>
    <property type="match status" value="1"/>
</dbReference>
<dbReference type="InterPro" id="IPR011993">
    <property type="entry name" value="PH-like_dom_sf"/>
</dbReference>
<dbReference type="Gene3D" id="2.40.160.120">
    <property type="match status" value="1"/>
</dbReference>
<evidence type="ECO:0000256" key="3">
    <source>
        <dbReference type="ARBA" id="ARBA00022553"/>
    </source>
</evidence>
<dbReference type="CDD" id="cd13292">
    <property type="entry name" value="PH_Osh1p_Osh2p_yeast"/>
    <property type="match status" value="1"/>
</dbReference>
<keyword evidence="7" id="KW-0446">Lipid-binding</keyword>
<dbReference type="GO" id="GO:0030011">
    <property type="term" value="P:maintenance of cell polarity"/>
    <property type="evidence" value="ECO:0007669"/>
    <property type="project" value="TreeGrafter"/>
</dbReference>
<dbReference type="FunFam" id="2.30.29.30:FF:000061">
    <property type="entry name" value="Oxysterol binding protein 1"/>
    <property type="match status" value="1"/>
</dbReference>
<dbReference type="GO" id="GO:0120009">
    <property type="term" value="P:intermembrane lipid transfer"/>
    <property type="evidence" value="ECO:0007669"/>
    <property type="project" value="UniProtKB-ARBA"/>
</dbReference>
<feature type="compositionally biased region" description="Low complexity" evidence="10">
    <location>
        <begin position="379"/>
        <end position="397"/>
    </location>
</feature>
<dbReference type="SMART" id="SM00248">
    <property type="entry name" value="ANK"/>
    <property type="match status" value="3"/>
</dbReference>
<evidence type="ECO:0000313" key="13">
    <source>
        <dbReference type="Proteomes" id="UP000761534"/>
    </source>
</evidence>
<feature type="compositionally biased region" description="Low complexity" evidence="10">
    <location>
        <begin position="250"/>
        <end position="261"/>
    </location>
</feature>
<keyword evidence="5 8" id="KW-0040">ANK repeat</keyword>
<evidence type="ECO:0000256" key="10">
    <source>
        <dbReference type="SAM" id="MobiDB-lite"/>
    </source>
</evidence>
<dbReference type="SMART" id="SM00233">
    <property type="entry name" value="PH"/>
    <property type="match status" value="1"/>
</dbReference>
<accession>A0A642V4Y1</accession>
<dbReference type="InterPro" id="IPR037239">
    <property type="entry name" value="OSBP_sf"/>
</dbReference>
<name>A0A642V4Y1_9ASCO</name>
<evidence type="ECO:0000256" key="9">
    <source>
        <dbReference type="SAM" id="Coils"/>
    </source>
</evidence>
<dbReference type="PROSITE" id="PS50088">
    <property type="entry name" value="ANK_REPEAT"/>
    <property type="match status" value="1"/>
</dbReference>
<dbReference type="InterPro" id="IPR000648">
    <property type="entry name" value="Oxysterol-bd"/>
</dbReference>
<feature type="domain" description="PH" evidence="11">
    <location>
        <begin position="269"/>
        <end position="365"/>
    </location>
</feature>
<keyword evidence="3" id="KW-0597">Phosphoprotein</keyword>
<evidence type="ECO:0000259" key="11">
    <source>
        <dbReference type="PROSITE" id="PS50003"/>
    </source>
</evidence>
<dbReference type="InterPro" id="IPR036770">
    <property type="entry name" value="Ankyrin_rpt-contain_sf"/>
</dbReference>
<dbReference type="SUPFAM" id="SSF48403">
    <property type="entry name" value="Ankyrin repeat"/>
    <property type="match status" value="1"/>
</dbReference>